<organism evidence="1">
    <name type="scientific">marine sediment metagenome</name>
    <dbReference type="NCBI Taxonomy" id="412755"/>
    <lineage>
        <taxon>unclassified sequences</taxon>
        <taxon>metagenomes</taxon>
        <taxon>ecological metagenomes</taxon>
    </lineage>
</organism>
<accession>A0A0F9KXH2</accession>
<dbReference type="EMBL" id="LAZR01013852">
    <property type="protein sequence ID" value="KKM20045.1"/>
    <property type="molecule type" value="Genomic_DNA"/>
</dbReference>
<name>A0A0F9KXH2_9ZZZZ</name>
<sequence length="45" mass="5140">MPSNLADLDMRELQDKCRDRGIPWRGVKTAEELREALTNPTPGEE</sequence>
<gene>
    <name evidence="1" type="ORF">LCGC14_1649530</name>
</gene>
<reference evidence="1" key="1">
    <citation type="journal article" date="2015" name="Nature">
        <title>Complex archaea that bridge the gap between prokaryotes and eukaryotes.</title>
        <authorList>
            <person name="Spang A."/>
            <person name="Saw J.H."/>
            <person name="Jorgensen S.L."/>
            <person name="Zaremba-Niedzwiedzka K."/>
            <person name="Martijn J."/>
            <person name="Lind A.E."/>
            <person name="van Eijk R."/>
            <person name="Schleper C."/>
            <person name="Guy L."/>
            <person name="Ettema T.J."/>
        </authorList>
    </citation>
    <scope>NUCLEOTIDE SEQUENCE</scope>
</reference>
<dbReference type="AlphaFoldDB" id="A0A0F9KXH2"/>
<proteinExistence type="predicted"/>
<evidence type="ECO:0008006" key="2">
    <source>
        <dbReference type="Google" id="ProtNLM"/>
    </source>
</evidence>
<protein>
    <recommendedName>
        <fullName evidence="2">Rho termination factor N-terminal domain-containing protein</fullName>
    </recommendedName>
</protein>
<evidence type="ECO:0000313" key="1">
    <source>
        <dbReference type="EMBL" id="KKM20045.1"/>
    </source>
</evidence>
<comment type="caution">
    <text evidence="1">The sequence shown here is derived from an EMBL/GenBank/DDBJ whole genome shotgun (WGS) entry which is preliminary data.</text>
</comment>